<dbReference type="InterPro" id="IPR029058">
    <property type="entry name" value="AB_hydrolase_fold"/>
</dbReference>
<evidence type="ECO:0000313" key="2">
    <source>
        <dbReference type="Proteomes" id="UP000199682"/>
    </source>
</evidence>
<dbReference type="RefSeq" id="WP_090015575.1">
    <property type="nucleotide sequence ID" value="NZ_FNET01000049.1"/>
</dbReference>
<protein>
    <recommendedName>
        <fullName evidence="3">Osmotically inducible protein C</fullName>
    </recommendedName>
</protein>
<sequence>MPGQSHRIEFTGPQGEPLAARLDLPESAPRAYAVFVHCFACSKDTLAAGLDLASSDRLRIAVLRFDFTGLGACGGDFANRHLADRGRDVRVALATPAAPLGAVTAHQLGILARTGLPITTGLSFVDQSDVLI</sequence>
<dbReference type="AlphaFoldDB" id="A0A1H0AK78"/>
<dbReference type="EMBL" id="FNET01000049">
    <property type="protein sequence ID" value="SDN33960.1"/>
    <property type="molecule type" value="Genomic_DNA"/>
</dbReference>
<evidence type="ECO:0008006" key="3">
    <source>
        <dbReference type="Google" id="ProtNLM"/>
    </source>
</evidence>
<gene>
    <name evidence="1" type="ORF">SAMN04488074_1492</name>
</gene>
<dbReference type="Gene3D" id="3.40.50.1820">
    <property type="entry name" value="alpha/beta hydrolase"/>
    <property type="match status" value="1"/>
</dbReference>
<dbReference type="SUPFAM" id="SSF53474">
    <property type="entry name" value="alpha/beta-Hydrolases"/>
    <property type="match status" value="1"/>
</dbReference>
<reference evidence="2" key="1">
    <citation type="submission" date="2016-10" db="EMBL/GenBank/DDBJ databases">
        <authorList>
            <person name="Varghese N."/>
            <person name="Submissions S."/>
        </authorList>
    </citation>
    <scope>NUCLEOTIDE SEQUENCE [LARGE SCALE GENOMIC DNA]</scope>
    <source>
        <strain evidence="2">DSM 44796</strain>
    </source>
</reference>
<evidence type="ECO:0000313" key="1">
    <source>
        <dbReference type="EMBL" id="SDN33960.1"/>
    </source>
</evidence>
<organism evidence="1 2">
    <name type="scientific">Lentzea albidocapillata subsp. violacea</name>
    <dbReference type="NCBI Taxonomy" id="128104"/>
    <lineage>
        <taxon>Bacteria</taxon>
        <taxon>Bacillati</taxon>
        <taxon>Actinomycetota</taxon>
        <taxon>Actinomycetes</taxon>
        <taxon>Pseudonocardiales</taxon>
        <taxon>Pseudonocardiaceae</taxon>
        <taxon>Lentzea</taxon>
    </lineage>
</organism>
<proteinExistence type="predicted"/>
<dbReference type="Proteomes" id="UP000199682">
    <property type="component" value="Unassembled WGS sequence"/>
</dbReference>
<name>A0A1H0AK78_9PSEU</name>
<accession>A0A1H0AK78</accession>